<protein>
    <submittedName>
        <fullName evidence="2">Uncharacterized protein</fullName>
    </submittedName>
</protein>
<reference evidence="2 3" key="1">
    <citation type="journal article" date="2019" name="Int. J. Syst. Evol. Microbiol.">
        <title>The Global Catalogue of Microorganisms (GCM) 10K type strain sequencing project: providing services to taxonomists for standard genome sequencing and annotation.</title>
        <authorList>
            <consortium name="The Broad Institute Genomics Platform"/>
            <consortium name="The Broad Institute Genome Sequencing Center for Infectious Disease"/>
            <person name="Wu L."/>
            <person name="Ma J."/>
        </authorList>
    </citation>
    <scope>NUCLEOTIDE SEQUENCE [LARGE SCALE GENOMIC DNA]</scope>
    <source>
        <strain evidence="2 3">JCM 13004</strain>
    </source>
</reference>
<organism evidence="2 3">
    <name type="scientific">Kitasatospora nipponensis</name>
    <dbReference type="NCBI Taxonomy" id="258049"/>
    <lineage>
        <taxon>Bacteria</taxon>
        <taxon>Bacillati</taxon>
        <taxon>Actinomycetota</taxon>
        <taxon>Actinomycetes</taxon>
        <taxon>Kitasatosporales</taxon>
        <taxon>Streptomycetaceae</taxon>
        <taxon>Kitasatospora</taxon>
    </lineage>
</organism>
<keyword evidence="3" id="KW-1185">Reference proteome</keyword>
<proteinExistence type="predicted"/>
<feature type="region of interest" description="Disordered" evidence="1">
    <location>
        <begin position="69"/>
        <end position="91"/>
    </location>
</feature>
<dbReference type="RefSeq" id="WP_344438518.1">
    <property type="nucleotide sequence ID" value="NZ_BAAALF010000004.1"/>
</dbReference>
<evidence type="ECO:0000313" key="2">
    <source>
        <dbReference type="EMBL" id="GAA1218168.1"/>
    </source>
</evidence>
<evidence type="ECO:0000256" key="1">
    <source>
        <dbReference type="SAM" id="MobiDB-lite"/>
    </source>
</evidence>
<comment type="caution">
    <text evidence="2">The sequence shown here is derived from an EMBL/GenBank/DDBJ whole genome shotgun (WGS) entry which is preliminary data.</text>
</comment>
<gene>
    <name evidence="2" type="ORF">GCM10009665_05110</name>
</gene>
<accession>A0ABN1VNG5</accession>
<dbReference type="EMBL" id="BAAALF010000004">
    <property type="protein sequence ID" value="GAA1218168.1"/>
    <property type="molecule type" value="Genomic_DNA"/>
</dbReference>
<dbReference type="Proteomes" id="UP001500037">
    <property type="component" value="Unassembled WGS sequence"/>
</dbReference>
<name>A0ABN1VNG5_9ACTN</name>
<evidence type="ECO:0000313" key="3">
    <source>
        <dbReference type="Proteomes" id="UP001500037"/>
    </source>
</evidence>
<sequence>MSRNILVQTAAVITLAFAVAVPALEVHSALAVHHTVPSALANDMIWQNTPLERTPGTVLQADMIWQGSPITPAPTPVPSASGSQGDDMIWQ</sequence>